<evidence type="ECO:0000313" key="3">
    <source>
        <dbReference type="EMBL" id="MXP28497.1"/>
    </source>
</evidence>
<evidence type="ECO:0000313" key="4">
    <source>
        <dbReference type="Proteomes" id="UP000439780"/>
    </source>
</evidence>
<reference evidence="3 4" key="1">
    <citation type="submission" date="2019-12" db="EMBL/GenBank/DDBJ databases">
        <title>Genomic-based taxomic classification of the family Erythrobacteraceae.</title>
        <authorList>
            <person name="Xu L."/>
        </authorList>
    </citation>
    <scope>NUCLEOTIDE SEQUENCE [LARGE SCALE GENOMIC DNA]</scope>
    <source>
        <strain evidence="3 4">KEMB 9005-328</strain>
    </source>
</reference>
<feature type="domain" description="Sulphotransferase Stf0" evidence="2">
    <location>
        <begin position="26"/>
        <end position="250"/>
    </location>
</feature>
<dbReference type="InterPro" id="IPR015124">
    <property type="entry name" value="Stf0"/>
</dbReference>
<comment type="caution">
    <text evidence="3">The sequence shown here is derived from an EMBL/GenBank/DDBJ whole genome shotgun (WGS) entry which is preliminary data.</text>
</comment>
<dbReference type="Proteomes" id="UP000439780">
    <property type="component" value="Unassembled WGS sequence"/>
</dbReference>
<dbReference type="InterPro" id="IPR024628">
    <property type="entry name" value="Sulfotransferase_Stf0_dom"/>
</dbReference>
<feature type="active site" description="Proton acceptor" evidence="1">
    <location>
        <position position="54"/>
    </location>
</feature>
<sequence length="253" mass="28548">MSESLTTGHERRFDFPVFTGNFWRPYLLASVPRTGSSLLAHLLWETGVLGSPLEYFNYEQQGPQGKISTPALQDELWTHLLRYRTSPNGVFGVKGFPAQFEELGKSNPTLLNKVMRFLLPGGGKARVVQLKRRDTAAHAISYARAMMSGRWRREQEELGQGVNAEYSFQAIERAGAILKSQEAAWDRMSQDLHIEPLVLWYEDLIADPEKAILAVAGYIGVDLDPAAKIVVPTIRRQSQEDALVWRKLYEASK</sequence>
<dbReference type="InterPro" id="IPR027417">
    <property type="entry name" value="P-loop_NTPase"/>
</dbReference>
<dbReference type="EMBL" id="WTYA01000004">
    <property type="protein sequence ID" value="MXP28497.1"/>
    <property type="molecule type" value="Genomic_DNA"/>
</dbReference>
<dbReference type="GO" id="GO:0016740">
    <property type="term" value="F:transferase activity"/>
    <property type="evidence" value="ECO:0007669"/>
    <property type="project" value="InterPro"/>
</dbReference>
<dbReference type="PIRSF" id="PIRSF021497">
    <property type="entry name" value="Sulphotransferase_Stf0"/>
    <property type="match status" value="1"/>
</dbReference>
<dbReference type="RefSeq" id="WP_160752797.1">
    <property type="nucleotide sequence ID" value="NZ_WTYA01000004.1"/>
</dbReference>
<gene>
    <name evidence="3" type="ORF">GRI58_06640</name>
</gene>
<keyword evidence="4" id="KW-1185">Reference proteome</keyword>
<dbReference type="Gene3D" id="3.40.50.300">
    <property type="entry name" value="P-loop containing nucleotide triphosphate hydrolases"/>
    <property type="match status" value="1"/>
</dbReference>
<dbReference type="SUPFAM" id="SSF52540">
    <property type="entry name" value="P-loop containing nucleoside triphosphate hydrolases"/>
    <property type="match status" value="1"/>
</dbReference>
<protein>
    <recommendedName>
        <fullName evidence="2">Sulphotransferase Stf0 domain-containing protein</fullName>
    </recommendedName>
</protein>
<accession>A0A845AGA8</accession>
<evidence type="ECO:0000259" key="2">
    <source>
        <dbReference type="Pfam" id="PF09037"/>
    </source>
</evidence>
<organism evidence="3 4">
    <name type="scientific">Qipengyuania algicida</name>
    <dbReference type="NCBI Taxonomy" id="1836209"/>
    <lineage>
        <taxon>Bacteria</taxon>
        <taxon>Pseudomonadati</taxon>
        <taxon>Pseudomonadota</taxon>
        <taxon>Alphaproteobacteria</taxon>
        <taxon>Sphingomonadales</taxon>
        <taxon>Erythrobacteraceae</taxon>
        <taxon>Qipengyuania</taxon>
    </lineage>
</organism>
<evidence type="ECO:0000256" key="1">
    <source>
        <dbReference type="PIRSR" id="PIRSR021497-1"/>
    </source>
</evidence>
<name>A0A845AGA8_9SPHN</name>
<dbReference type="OrthoDB" id="5562925at2"/>
<proteinExistence type="predicted"/>
<dbReference type="AlphaFoldDB" id="A0A845AGA8"/>
<dbReference type="Pfam" id="PF09037">
    <property type="entry name" value="Sulphotransf"/>
    <property type="match status" value="1"/>
</dbReference>